<dbReference type="Pfam" id="PF07690">
    <property type="entry name" value="MFS_1"/>
    <property type="match status" value="1"/>
</dbReference>
<feature type="transmembrane region" description="Helical" evidence="3">
    <location>
        <begin position="134"/>
        <end position="154"/>
    </location>
</feature>
<keyword evidence="3" id="KW-0472">Membrane</keyword>
<comment type="similarity">
    <text evidence="2">Belongs to the major facilitator superfamily. Monocarboxylate porter (TC 2.A.1.13) family.</text>
</comment>
<feature type="transmembrane region" description="Helical" evidence="3">
    <location>
        <begin position="39"/>
        <end position="59"/>
    </location>
</feature>
<name>A0ABY6USB3_BIOOC</name>
<dbReference type="SUPFAM" id="SSF103473">
    <property type="entry name" value="MFS general substrate transporter"/>
    <property type="match status" value="1"/>
</dbReference>
<accession>A0ABY6USB3</accession>
<evidence type="ECO:0000256" key="3">
    <source>
        <dbReference type="SAM" id="Phobius"/>
    </source>
</evidence>
<feature type="transmembrane region" description="Helical" evidence="3">
    <location>
        <begin position="239"/>
        <end position="260"/>
    </location>
</feature>
<protein>
    <recommendedName>
        <fullName evidence="6">Major facilitator superfamily (MFS) profile domain-containing protein</fullName>
    </recommendedName>
</protein>
<keyword evidence="3" id="KW-0812">Transmembrane</keyword>
<gene>
    <name evidence="4" type="ORF">CLO192961_LOCUS352203</name>
</gene>
<feature type="transmembrane region" description="Helical" evidence="3">
    <location>
        <begin position="398"/>
        <end position="424"/>
    </location>
</feature>
<feature type="transmembrane region" description="Helical" evidence="3">
    <location>
        <begin position="334"/>
        <end position="352"/>
    </location>
</feature>
<keyword evidence="5" id="KW-1185">Reference proteome</keyword>
<dbReference type="InterPro" id="IPR011701">
    <property type="entry name" value="MFS"/>
</dbReference>
<evidence type="ECO:0008006" key="6">
    <source>
        <dbReference type="Google" id="ProtNLM"/>
    </source>
</evidence>
<comment type="caution">
    <text evidence="4">The sequence shown here is derived from an EMBL/GenBank/DDBJ whole genome shotgun (WGS) entry which is preliminary data.</text>
</comment>
<keyword evidence="3" id="KW-1133">Transmembrane helix</keyword>
<comment type="subcellular location">
    <subcellularLocation>
        <location evidence="1">Membrane</location>
        <topology evidence="1">Multi-pass membrane protein</topology>
    </subcellularLocation>
</comment>
<feature type="transmembrane region" description="Helical" evidence="3">
    <location>
        <begin position="110"/>
        <end position="128"/>
    </location>
</feature>
<organism evidence="4 5">
    <name type="scientific">Bionectria ochroleuca</name>
    <name type="common">Gliocladium roseum</name>
    <dbReference type="NCBI Taxonomy" id="29856"/>
    <lineage>
        <taxon>Eukaryota</taxon>
        <taxon>Fungi</taxon>
        <taxon>Dikarya</taxon>
        <taxon>Ascomycota</taxon>
        <taxon>Pezizomycotina</taxon>
        <taxon>Sordariomycetes</taxon>
        <taxon>Hypocreomycetidae</taxon>
        <taxon>Hypocreales</taxon>
        <taxon>Bionectriaceae</taxon>
        <taxon>Clonostachys</taxon>
    </lineage>
</organism>
<reference evidence="4 5" key="1">
    <citation type="submission" date="2019-06" db="EMBL/GenBank/DDBJ databases">
        <authorList>
            <person name="Broberg M."/>
        </authorList>
    </citation>
    <scope>NUCLEOTIDE SEQUENCE [LARGE SCALE GENOMIC DNA]</scope>
</reference>
<feature type="transmembrane region" description="Helical" evidence="3">
    <location>
        <begin position="79"/>
        <end position="98"/>
    </location>
</feature>
<dbReference type="EMBL" id="CABFNS010000863">
    <property type="protein sequence ID" value="VUC33502.1"/>
    <property type="molecule type" value="Genomic_DNA"/>
</dbReference>
<evidence type="ECO:0000256" key="1">
    <source>
        <dbReference type="ARBA" id="ARBA00004141"/>
    </source>
</evidence>
<dbReference type="PANTHER" id="PTHR11360:SF130">
    <property type="entry name" value="MAJOR FACILITATOR SUPERFAMILY (MFS) PROFILE DOMAIN-CONTAINING PROTEIN-RELATED"/>
    <property type="match status" value="1"/>
</dbReference>
<feature type="transmembrane region" description="Helical" evidence="3">
    <location>
        <begin position="198"/>
        <end position="218"/>
    </location>
</feature>
<feature type="transmembrane region" description="Helical" evidence="3">
    <location>
        <begin position="373"/>
        <end position="392"/>
    </location>
</feature>
<dbReference type="InterPro" id="IPR036259">
    <property type="entry name" value="MFS_trans_sf"/>
</dbReference>
<feature type="transmembrane region" description="Helical" evidence="3">
    <location>
        <begin position="166"/>
        <end position="186"/>
    </location>
</feature>
<dbReference type="Gene3D" id="1.20.1250.20">
    <property type="entry name" value="MFS general substrate transporter like domains"/>
    <property type="match status" value="1"/>
</dbReference>
<evidence type="ECO:0000256" key="2">
    <source>
        <dbReference type="ARBA" id="ARBA00006727"/>
    </source>
</evidence>
<evidence type="ECO:0000313" key="4">
    <source>
        <dbReference type="EMBL" id="VUC33502.1"/>
    </source>
</evidence>
<dbReference type="InterPro" id="IPR050327">
    <property type="entry name" value="Proton-linked_MCT"/>
</dbReference>
<feature type="transmembrane region" description="Helical" evidence="3">
    <location>
        <begin position="309"/>
        <end position="328"/>
    </location>
</feature>
<sequence length="435" mass="46488">MAPSLSRRLNLLLRPGDDSHRLSRPSHSLRSLERSIDGLSPWYQVIVGFFVNFMTWGMPNAYGVFQLYYAQTTRWSSSQISWVGSIQLFLAFIGGSVSGRLADAGYARHCIFLGSAFNILGIMTASIASAYWQVILSLGVCVGLGGGMMALPAAAAIGSRLRHRRALAMSLSGCGASIGAISYAATVQYLIPVIGFPWAVRCCGLLSIIASITANVLARPPLYIRKSGGLIDWSAFESGFFGMFCLGGFLVYFSLFAATIYPKINSFASNTLGFEASKSIQFLLISNAASILARPMSGMIADHVFGEVNTWNLVCFLLSGMLFAWIGVRTQPAMYAYSVLMGFLNGAAQGIFPSAVNSLSIGTDKLGTRLGMVFGLCGVASLAGPPTMGAIIDANKGQYLWAQVCGGTLMCVGCLTVGSARLFFARTRLRDEIGL</sequence>
<dbReference type="Proteomes" id="UP000766486">
    <property type="component" value="Unassembled WGS sequence"/>
</dbReference>
<dbReference type="PANTHER" id="PTHR11360">
    <property type="entry name" value="MONOCARBOXYLATE TRANSPORTER"/>
    <property type="match status" value="1"/>
</dbReference>
<evidence type="ECO:0000313" key="5">
    <source>
        <dbReference type="Proteomes" id="UP000766486"/>
    </source>
</evidence>
<proteinExistence type="inferred from homology"/>